<keyword evidence="2" id="KW-1185">Reference proteome</keyword>
<dbReference type="EMBL" id="JASPKY010000004">
    <property type="protein sequence ID" value="KAK9754904.1"/>
    <property type="molecule type" value="Genomic_DNA"/>
</dbReference>
<comment type="caution">
    <text evidence="1">The sequence shown here is derived from an EMBL/GenBank/DDBJ whole genome shotgun (WGS) entry which is preliminary data.</text>
</comment>
<evidence type="ECO:0008006" key="3">
    <source>
        <dbReference type="Google" id="ProtNLM"/>
    </source>
</evidence>
<name>A0AAW1NAK3_POPJA</name>
<gene>
    <name evidence="1" type="ORF">QE152_g794</name>
</gene>
<reference evidence="1 2" key="1">
    <citation type="journal article" date="2024" name="BMC Genomics">
        <title>De novo assembly and annotation of Popillia japonica's genome with initial clues to its potential as an invasive pest.</title>
        <authorList>
            <person name="Cucini C."/>
            <person name="Boschi S."/>
            <person name="Funari R."/>
            <person name="Cardaioli E."/>
            <person name="Iannotti N."/>
            <person name="Marturano G."/>
            <person name="Paoli F."/>
            <person name="Bruttini M."/>
            <person name="Carapelli A."/>
            <person name="Frati F."/>
            <person name="Nardi F."/>
        </authorList>
    </citation>
    <scope>NUCLEOTIDE SEQUENCE [LARGE SCALE GENOMIC DNA]</scope>
    <source>
        <strain evidence="1">DMR45628</strain>
    </source>
</reference>
<proteinExistence type="predicted"/>
<accession>A0AAW1NAK3</accession>
<evidence type="ECO:0000313" key="1">
    <source>
        <dbReference type="EMBL" id="KAK9754904.1"/>
    </source>
</evidence>
<protein>
    <recommendedName>
        <fullName evidence="3">Secreted protein</fullName>
    </recommendedName>
</protein>
<dbReference type="AlphaFoldDB" id="A0AAW1NAK3"/>
<sequence>MLAVARWPTLLTVVPGPTQLLWTRCPSPRYDPPRTRCSPIGTMWTDDIEICSIGMTMQPSSSASSAQGAKNSIRPPPVMKFLLKTSSFAPHRNRFGAKNSIRPPPVMKFLLKTSSFAPHRNRFDEIFGRIGYY</sequence>
<organism evidence="1 2">
    <name type="scientific">Popillia japonica</name>
    <name type="common">Japanese beetle</name>
    <dbReference type="NCBI Taxonomy" id="7064"/>
    <lineage>
        <taxon>Eukaryota</taxon>
        <taxon>Metazoa</taxon>
        <taxon>Ecdysozoa</taxon>
        <taxon>Arthropoda</taxon>
        <taxon>Hexapoda</taxon>
        <taxon>Insecta</taxon>
        <taxon>Pterygota</taxon>
        <taxon>Neoptera</taxon>
        <taxon>Endopterygota</taxon>
        <taxon>Coleoptera</taxon>
        <taxon>Polyphaga</taxon>
        <taxon>Scarabaeiformia</taxon>
        <taxon>Scarabaeidae</taxon>
        <taxon>Rutelinae</taxon>
        <taxon>Popillia</taxon>
    </lineage>
</organism>
<dbReference type="Proteomes" id="UP001458880">
    <property type="component" value="Unassembled WGS sequence"/>
</dbReference>
<evidence type="ECO:0000313" key="2">
    <source>
        <dbReference type="Proteomes" id="UP001458880"/>
    </source>
</evidence>